<proteinExistence type="inferred from homology"/>
<keyword evidence="3 4" id="KW-0274">FAD</keyword>
<dbReference type="Gene3D" id="3.50.50.60">
    <property type="entry name" value="FAD/NAD(P)-binding domain"/>
    <property type="match status" value="1"/>
</dbReference>
<evidence type="ECO:0000313" key="7">
    <source>
        <dbReference type="Proteomes" id="UP000250140"/>
    </source>
</evidence>
<dbReference type="InterPro" id="IPR012132">
    <property type="entry name" value="GMC_OxRdtase"/>
</dbReference>
<comment type="cofactor">
    <cofactor evidence="3">
        <name>FAD</name>
        <dbReference type="ChEBI" id="CHEBI:57692"/>
    </cofactor>
</comment>
<organism evidence="6 7">
    <name type="scientific">Glonium stellatum</name>
    <dbReference type="NCBI Taxonomy" id="574774"/>
    <lineage>
        <taxon>Eukaryota</taxon>
        <taxon>Fungi</taxon>
        <taxon>Dikarya</taxon>
        <taxon>Ascomycota</taxon>
        <taxon>Pezizomycotina</taxon>
        <taxon>Dothideomycetes</taxon>
        <taxon>Pleosporomycetidae</taxon>
        <taxon>Gloniales</taxon>
        <taxon>Gloniaceae</taxon>
        <taxon>Glonium</taxon>
    </lineage>
</organism>
<sequence>MTADFDFIIAGGLLITTILSAKSLTIASGGTSGCLLANRLANAATRPSVLLIEAGGEAIGDTIRPPFYRFMNAFMRPDLDHGYSTTKQPLLNDRSIRYIRGKALGGSSVLNFMAYVYGSGEDYNRWGELVGDDSWRWEKTKELFKRIENYNTTAASSYPQYANPSAAEHGQKGLVNVSLPPVLEKGVAIALDAMDKFGIGPRNLDLNSGDPVGVGIFPSSYGGDGRTTSAIAHLANTPDNLTIWSNSTVSRFILDGKKVLGVELVDGRQAMSKKDVILSAGAFDSPKLLLLNGIGPADELGAHGINVVHDLPGVGKNLQDHMLVFLTIEVDPSLTEKDAFESDAAKIAQAQEQWLKDRTGPFTLHNATLFGGFPKLPRLAESAEFKALDKGLQAHLSKPTVPSYEIAGSAPIFPLGFQLAAGSASLTLVAFLMNPLSQGEVTLRSADHHDAPVIDPKYMEHPYDRKSMLEAIREVVTYIRESELKKYFKRFIYGPASTSDEDIQEFMKEALDTVWHANGTVKMGKPEDPNACVSPDFRVYGMEGLRVVDMSVSPLTPNNHTQTTAYLVGQKAADTIIAEYQL</sequence>
<dbReference type="AlphaFoldDB" id="A0A8E2EW29"/>
<dbReference type="OrthoDB" id="269227at2759"/>
<evidence type="ECO:0000256" key="2">
    <source>
        <dbReference type="PIRSR" id="PIRSR000137-1"/>
    </source>
</evidence>
<evidence type="ECO:0000256" key="1">
    <source>
        <dbReference type="ARBA" id="ARBA00010790"/>
    </source>
</evidence>
<feature type="active site" description="Proton acceptor" evidence="2">
    <location>
        <position position="560"/>
    </location>
</feature>
<feature type="binding site" evidence="3">
    <location>
        <begin position="31"/>
        <end position="32"/>
    </location>
    <ligand>
        <name>FAD</name>
        <dbReference type="ChEBI" id="CHEBI:57692"/>
    </ligand>
</feature>
<dbReference type="PANTHER" id="PTHR11552">
    <property type="entry name" value="GLUCOSE-METHANOL-CHOLINE GMC OXIDOREDUCTASE"/>
    <property type="match status" value="1"/>
</dbReference>
<evidence type="ECO:0000256" key="4">
    <source>
        <dbReference type="RuleBase" id="RU003968"/>
    </source>
</evidence>
<feature type="binding site" evidence="3">
    <location>
        <begin position="515"/>
        <end position="516"/>
    </location>
    <ligand>
        <name>FAD</name>
        <dbReference type="ChEBI" id="CHEBI:57692"/>
    </ligand>
</feature>
<evidence type="ECO:0000256" key="3">
    <source>
        <dbReference type="PIRSR" id="PIRSR000137-2"/>
    </source>
</evidence>
<dbReference type="Pfam" id="PF00732">
    <property type="entry name" value="GMC_oxred_N"/>
    <property type="match status" value="1"/>
</dbReference>
<dbReference type="SUPFAM" id="SSF54373">
    <property type="entry name" value="FAD-linked reductases, C-terminal domain"/>
    <property type="match status" value="1"/>
</dbReference>
<keyword evidence="7" id="KW-1185">Reference proteome</keyword>
<gene>
    <name evidence="6" type="ORF">AOQ84DRAFT_344032</name>
</gene>
<dbReference type="InterPro" id="IPR000172">
    <property type="entry name" value="GMC_OxRdtase_N"/>
</dbReference>
<dbReference type="Gene3D" id="3.30.560.10">
    <property type="entry name" value="Glucose Oxidase, domain 3"/>
    <property type="match status" value="1"/>
</dbReference>
<evidence type="ECO:0000313" key="6">
    <source>
        <dbReference type="EMBL" id="OCL05992.1"/>
    </source>
</evidence>
<protein>
    <submittedName>
        <fullName evidence="6">GMC oxidoreductase</fullName>
    </submittedName>
</protein>
<dbReference type="Pfam" id="PF05199">
    <property type="entry name" value="GMC_oxred_C"/>
    <property type="match status" value="1"/>
</dbReference>
<dbReference type="SUPFAM" id="SSF51905">
    <property type="entry name" value="FAD/NAD(P)-binding domain"/>
    <property type="match status" value="1"/>
</dbReference>
<feature type="domain" description="Glucose-methanol-choline oxidoreductase N-terminal" evidence="5">
    <location>
        <begin position="101"/>
        <end position="124"/>
    </location>
</feature>
<dbReference type="Proteomes" id="UP000250140">
    <property type="component" value="Unassembled WGS sequence"/>
</dbReference>
<keyword evidence="4" id="KW-0285">Flavoprotein</keyword>
<accession>A0A8E2EW29</accession>
<dbReference type="PANTHER" id="PTHR11552:SF134">
    <property type="entry name" value="GLUCOSE-METHANOL-CHOLINE OXIDOREDUCTASE N-TERMINAL DOMAIN-CONTAINING PROTEIN"/>
    <property type="match status" value="1"/>
</dbReference>
<reference evidence="6 7" key="1">
    <citation type="journal article" date="2016" name="Nat. Commun.">
        <title>Ectomycorrhizal ecology is imprinted in the genome of the dominant symbiotic fungus Cenococcum geophilum.</title>
        <authorList>
            <consortium name="DOE Joint Genome Institute"/>
            <person name="Peter M."/>
            <person name="Kohler A."/>
            <person name="Ohm R.A."/>
            <person name="Kuo A."/>
            <person name="Krutzmann J."/>
            <person name="Morin E."/>
            <person name="Arend M."/>
            <person name="Barry K.W."/>
            <person name="Binder M."/>
            <person name="Choi C."/>
            <person name="Clum A."/>
            <person name="Copeland A."/>
            <person name="Grisel N."/>
            <person name="Haridas S."/>
            <person name="Kipfer T."/>
            <person name="LaButti K."/>
            <person name="Lindquist E."/>
            <person name="Lipzen A."/>
            <person name="Maire R."/>
            <person name="Meier B."/>
            <person name="Mihaltcheva S."/>
            <person name="Molinier V."/>
            <person name="Murat C."/>
            <person name="Poggeler S."/>
            <person name="Quandt C.A."/>
            <person name="Sperisen C."/>
            <person name="Tritt A."/>
            <person name="Tisserant E."/>
            <person name="Crous P.W."/>
            <person name="Henrissat B."/>
            <person name="Nehls U."/>
            <person name="Egli S."/>
            <person name="Spatafora J.W."/>
            <person name="Grigoriev I.V."/>
            <person name="Martin F.M."/>
        </authorList>
    </citation>
    <scope>NUCLEOTIDE SEQUENCE [LARGE SCALE GENOMIC DNA]</scope>
    <source>
        <strain evidence="6 7">CBS 207.34</strain>
    </source>
</reference>
<dbReference type="GO" id="GO:0050660">
    <property type="term" value="F:flavin adenine dinucleotide binding"/>
    <property type="evidence" value="ECO:0007669"/>
    <property type="project" value="InterPro"/>
</dbReference>
<feature type="binding site" evidence="3">
    <location>
        <position position="249"/>
    </location>
    <ligand>
        <name>FAD</name>
        <dbReference type="ChEBI" id="CHEBI:57692"/>
    </ligand>
</feature>
<feature type="active site" description="Proton donor" evidence="2">
    <location>
        <position position="516"/>
    </location>
</feature>
<evidence type="ECO:0000259" key="5">
    <source>
        <dbReference type="PROSITE" id="PS00623"/>
    </source>
</evidence>
<dbReference type="InterPro" id="IPR007867">
    <property type="entry name" value="GMC_OxRtase_C"/>
</dbReference>
<dbReference type="PIRSF" id="PIRSF000137">
    <property type="entry name" value="Alcohol_oxidase"/>
    <property type="match status" value="1"/>
</dbReference>
<name>A0A8E2EW29_9PEZI</name>
<comment type="similarity">
    <text evidence="1 4">Belongs to the GMC oxidoreductase family.</text>
</comment>
<dbReference type="GO" id="GO:0016614">
    <property type="term" value="F:oxidoreductase activity, acting on CH-OH group of donors"/>
    <property type="evidence" value="ECO:0007669"/>
    <property type="project" value="InterPro"/>
</dbReference>
<dbReference type="PROSITE" id="PS00623">
    <property type="entry name" value="GMC_OXRED_1"/>
    <property type="match status" value="1"/>
</dbReference>
<dbReference type="EMBL" id="KV750161">
    <property type="protein sequence ID" value="OCL05992.1"/>
    <property type="molecule type" value="Genomic_DNA"/>
</dbReference>
<dbReference type="InterPro" id="IPR036188">
    <property type="entry name" value="FAD/NAD-bd_sf"/>
</dbReference>